<dbReference type="EMBL" id="CP014544">
    <property type="protein sequence ID" value="AMO67935.1"/>
    <property type="molecule type" value="Genomic_DNA"/>
</dbReference>
<sequence>MSLIHCANYGIFSGNRLFGFYPLARCKLSEFAILVTSSGRGVSQALYLAQFTVFWRDDSLESLSAGVIR</sequence>
<accession>A0A127M3U7</accession>
<dbReference type="KEGG" id="zal:AZF00_06285"/>
<proteinExistence type="predicted"/>
<dbReference type="STRING" id="1470434.AZF00_06285"/>
<evidence type="ECO:0000313" key="1">
    <source>
        <dbReference type="EMBL" id="AMO67935.1"/>
    </source>
</evidence>
<dbReference type="Proteomes" id="UP000074119">
    <property type="component" value="Chromosome"/>
</dbReference>
<reference evidence="1 2" key="1">
    <citation type="submission" date="2015-12" db="EMBL/GenBank/DDBJ databases">
        <authorList>
            <person name="Shamseldin A."/>
            <person name="Moawad H."/>
            <person name="Abd El-Rahim W.M."/>
            <person name="Sadowsky M.J."/>
        </authorList>
    </citation>
    <scope>NUCLEOTIDE SEQUENCE [LARGE SCALE GENOMIC DNA]</scope>
    <source>
        <strain evidence="1 2">SM2</strain>
    </source>
</reference>
<name>A0A127M3U7_9GAMM</name>
<gene>
    <name evidence="1" type="ORF">AZF00_06285</name>
</gene>
<organism evidence="1 2">
    <name type="scientific">Zhongshania aliphaticivorans</name>
    <dbReference type="NCBI Taxonomy" id="1470434"/>
    <lineage>
        <taxon>Bacteria</taxon>
        <taxon>Pseudomonadati</taxon>
        <taxon>Pseudomonadota</taxon>
        <taxon>Gammaproteobacteria</taxon>
        <taxon>Cellvibrionales</taxon>
        <taxon>Spongiibacteraceae</taxon>
        <taxon>Zhongshania</taxon>
    </lineage>
</organism>
<evidence type="ECO:0000313" key="2">
    <source>
        <dbReference type="Proteomes" id="UP000074119"/>
    </source>
</evidence>
<protein>
    <submittedName>
        <fullName evidence="1">Uncharacterized protein</fullName>
    </submittedName>
</protein>
<dbReference type="AlphaFoldDB" id="A0A127M3U7"/>